<accession>A0A7R8X7E6</accession>
<organism evidence="1">
    <name type="scientific">Darwinula stevensoni</name>
    <dbReference type="NCBI Taxonomy" id="69355"/>
    <lineage>
        <taxon>Eukaryota</taxon>
        <taxon>Metazoa</taxon>
        <taxon>Ecdysozoa</taxon>
        <taxon>Arthropoda</taxon>
        <taxon>Crustacea</taxon>
        <taxon>Oligostraca</taxon>
        <taxon>Ostracoda</taxon>
        <taxon>Podocopa</taxon>
        <taxon>Podocopida</taxon>
        <taxon>Darwinulocopina</taxon>
        <taxon>Darwinuloidea</taxon>
        <taxon>Darwinulidae</taxon>
        <taxon>Darwinula</taxon>
    </lineage>
</organism>
<evidence type="ECO:0000313" key="1">
    <source>
        <dbReference type="EMBL" id="CAD7241960.1"/>
    </source>
</evidence>
<dbReference type="AlphaFoldDB" id="A0A7R8X7E6"/>
<dbReference type="PANTHER" id="PTHR35836:SF1">
    <property type="entry name" value="VCBS REPEAT-CONTAINING PROTEIN"/>
    <property type="match status" value="1"/>
</dbReference>
<name>A0A7R8X7E6_9CRUS</name>
<dbReference type="SUPFAM" id="SSF69318">
    <property type="entry name" value="Integrin alpha N-terminal domain"/>
    <property type="match status" value="1"/>
</dbReference>
<reference evidence="1" key="1">
    <citation type="submission" date="2020-11" db="EMBL/GenBank/DDBJ databases">
        <authorList>
            <person name="Tran Van P."/>
        </authorList>
    </citation>
    <scope>NUCLEOTIDE SEQUENCE</scope>
</reference>
<dbReference type="PANTHER" id="PTHR35836">
    <property type="entry name" value="VCBS REPEAT-CONTAINING PROTEIN"/>
    <property type="match status" value="1"/>
</dbReference>
<evidence type="ECO:0000313" key="2">
    <source>
        <dbReference type="Proteomes" id="UP000677054"/>
    </source>
</evidence>
<dbReference type="EMBL" id="CAJPEV010000199">
    <property type="protein sequence ID" value="CAG0882230.1"/>
    <property type="molecule type" value="Genomic_DNA"/>
</dbReference>
<proteinExistence type="predicted"/>
<protein>
    <recommendedName>
        <fullName evidence="3">VCBS repeat-containing protein</fullName>
    </recommendedName>
</protein>
<evidence type="ECO:0008006" key="3">
    <source>
        <dbReference type="Google" id="ProtNLM"/>
    </source>
</evidence>
<sequence length="246" mass="27462">MIGSTTTEFLWLENEGELTGWTQHSISDGGADVHFRNAQLGSYDVFIVGEFFAESLTVYYVAGNDWASPDANVQRIVIDTPGQIFDVYVDDFNRDGRYEVLATVYDGDEGHVYIYDIPADFLNDPWERRSIADEFFANFILLGQSMTPGSPKPFYPSEEYEEQTTPDGRQVKPWISLSGDDDGKHYILVPVSEDADDWTYEKNILVDTGATTSGKIAIADLDGDGYTELIAAGYSIGKLYVFTYAP</sequence>
<dbReference type="OrthoDB" id="10022113at2759"/>
<gene>
    <name evidence="1" type="ORF">DSTB1V02_LOCUS1936</name>
</gene>
<dbReference type="InterPro" id="IPR028994">
    <property type="entry name" value="Integrin_alpha_N"/>
</dbReference>
<keyword evidence="2" id="KW-1185">Reference proteome</keyword>
<dbReference type="Proteomes" id="UP000677054">
    <property type="component" value="Unassembled WGS sequence"/>
</dbReference>
<dbReference type="EMBL" id="LR899716">
    <property type="protein sequence ID" value="CAD7241960.1"/>
    <property type="molecule type" value="Genomic_DNA"/>
</dbReference>